<gene>
    <name evidence="2" type="ORF">AK812_SmicGene43638</name>
</gene>
<dbReference type="AlphaFoldDB" id="A0A1Q9C0J4"/>
<dbReference type="OrthoDB" id="10308815at2759"/>
<name>A0A1Q9C0J4_SYMMI</name>
<reference evidence="2 3" key="1">
    <citation type="submission" date="2016-02" db="EMBL/GenBank/DDBJ databases">
        <title>Genome analysis of coral dinoflagellate symbionts highlights evolutionary adaptations to a symbiotic lifestyle.</title>
        <authorList>
            <person name="Aranda M."/>
            <person name="Li Y."/>
            <person name="Liew Y.J."/>
            <person name="Baumgarten S."/>
            <person name="Simakov O."/>
            <person name="Wilson M."/>
            <person name="Piel J."/>
            <person name="Ashoor H."/>
            <person name="Bougouffa S."/>
            <person name="Bajic V.B."/>
            <person name="Ryu T."/>
            <person name="Ravasi T."/>
            <person name="Bayer T."/>
            <person name="Micklem G."/>
            <person name="Kim H."/>
            <person name="Bhak J."/>
            <person name="Lajeunesse T.C."/>
            <person name="Voolstra C.R."/>
        </authorList>
    </citation>
    <scope>NUCLEOTIDE SEQUENCE [LARGE SCALE GENOMIC DNA]</scope>
    <source>
        <strain evidence="2 3">CCMP2467</strain>
    </source>
</reference>
<feature type="compositionally biased region" description="Low complexity" evidence="1">
    <location>
        <begin position="230"/>
        <end position="251"/>
    </location>
</feature>
<accession>A0A1Q9C0J4</accession>
<organism evidence="2 3">
    <name type="scientific">Symbiodinium microadriaticum</name>
    <name type="common">Dinoflagellate</name>
    <name type="synonym">Zooxanthella microadriatica</name>
    <dbReference type="NCBI Taxonomy" id="2951"/>
    <lineage>
        <taxon>Eukaryota</taxon>
        <taxon>Sar</taxon>
        <taxon>Alveolata</taxon>
        <taxon>Dinophyceae</taxon>
        <taxon>Suessiales</taxon>
        <taxon>Symbiodiniaceae</taxon>
        <taxon>Symbiodinium</taxon>
    </lineage>
</organism>
<dbReference type="EMBL" id="LSRX01002026">
    <property type="protein sequence ID" value="OLP76429.1"/>
    <property type="molecule type" value="Genomic_DNA"/>
</dbReference>
<proteinExistence type="predicted"/>
<comment type="caution">
    <text evidence="2">The sequence shown here is derived from an EMBL/GenBank/DDBJ whole genome shotgun (WGS) entry which is preliminary data.</text>
</comment>
<feature type="region of interest" description="Disordered" evidence="1">
    <location>
        <begin position="206"/>
        <end position="251"/>
    </location>
</feature>
<keyword evidence="3" id="KW-1185">Reference proteome</keyword>
<evidence type="ECO:0000313" key="2">
    <source>
        <dbReference type="EMBL" id="OLP76429.1"/>
    </source>
</evidence>
<protein>
    <submittedName>
        <fullName evidence="2">Uncharacterized protein</fullName>
    </submittedName>
</protein>
<sequence>MVELVSRRPNPDFVKTSGCSKFLEPLLGMGRGAAGTSSSAGAAKSKAATAVQRLPQHPDAEFLPHRLTRPTLAHRRFQMAASFLARLTNYGGPLLISRSNNIRPLGALARGAYVLWTRALAKREILHRSAKLDGQSHGGRDFVTARSYGAQESDRVEDGVPEVYRATGLQKLPIGAANIEVAIHVLTMPKGLSQIVGSQGSACQANRGQTVRQGPFWDIPSERFGPLHGPPRSSDPSISAPSAPAAPSAGV</sequence>
<dbReference type="Proteomes" id="UP000186817">
    <property type="component" value="Unassembled WGS sequence"/>
</dbReference>
<evidence type="ECO:0000256" key="1">
    <source>
        <dbReference type="SAM" id="MobiDB-lite"/>
    </source>
</evidence>
<evidence type="ECO:0000313" key="3">
    <source>
        <dbReference type="Proteomes" id="UP000186817"/>
    </source>
</evidence>